<name>A0A081NGB3_9GAMM</name>
<proteinExistence type="inferred from homology"/>
<keyword evidence="8" id="KW-1185">Reference proteome</keyword>
<reference evidence="7 8" key="1">
    <citation type="submission" date="2014-06" db="EMBL/GenBank/DDBJ databases">
        <title>Whole Genome Sequences of Three Symbiotic Endozoicomonas Bacteria.</title>
        <authorList>
            <person name="Neave M.J."/>
            <person name="Apprill A."/>
            <person name="Voolstra C.R."/>
        </authorList>
    </citation>
    <scope>NUCLEOTIDE SEQUENCE [LARGE SCALE GENOMIC DNA]</scope>
    <source>
        <strain evidence="7 8">DSM 25634</strain>
    </source>
</reference>
<evidence type="ECO:0000259" key="6">
    <source>
        <dbReference type="Pfam" id="PF04453"/>
    </source>
</evidence>
<dbReference type="PANTHER" id="PTHR30189">
    <property type="entry name" value="LPS-ASSEMBLY PROTEIN"/>
    <property type="match status" value="1"/>
</dbReference>
<keyword evidence="2 4" id="KW-0472">Membrane</keyword>
<evidence type="ECO:0000313" key="7">
    <source>
        <dbReference type="EMBL" id="KEQ17486.1"/>
    </source>
</evidence>
<dbReference type="InterPro" id="IPR020889">
    <property type="entry name" value="LipoPS_assembly_LptD"/>
</dbReference>
<dbReference type="GO" id="GO:1990351">
    <property type="term" value="C:transporter complex"/>
    <property type="evidence" value="ECO:0007669"/>
    <property type="project" value="TreeGrafter"/>
</dbReference>
<dbReference type="InterPro" id="IPR007543">
    <property type="entry name" value="LptD_C"/>
</dbReference>
<gene>
    <name evidence="4" type="primary">lptD</name>
    <name evidence="7" type="ORF">GZ78_17130</name>
</gene>
<evidence type="ECO:0000256" key="3">
    <source>
        <dbReference type="ARBA" id="ARBA00023237"/>
    </source>
</evidence>
<organism evidence="7 8">
    <name type="scientific">Endozoicomonas numazuensis</name>
    <dbReference type="NCBI Taxonomy" id="1137799"/>
    <lineage>
        <taxon>Bacteria</taxon>
        <taxon>Pseudomonadati</taxon>
        <taxon>Pseudomonadota</taxon>
        <taxon>Gammaproteobacteria</taxon>
        <taxon>Oceanospirillales</taxon>
        <taxon>Endozoicomonadaceae</taxon>
        <taxon>Endozoicomonas</taxon>
    </lineage>
</organism>
<feature type="domain" description="Organic solvent tolerance-like N-terminal" evidence="5">
    <location>
        <begin position="153"/>
        <end position="283"/>
    </location>
</feature>
<dbReference type="GO" id="GO:0009279">
    <property type="term" value="C:cell outer membrane"/>
    <property type="evidence" value="ECO:0007669"/>
    <property type="project" value="UniProtKB-SubCell"/>
</dbReference>
<dbReference type="InterPro" id="IPR005653">
    <property type="entry name" value="OstA-like_N"/>
</dbReference>
<dbReference type="Proteomes" id="UP000028073">
    <property type="component" value="Unassembled WGS sequence"/>
</dbReference>
<accession>A0A081NGB3</accession>
<keyword evidence="1 4" id="KW-0732">Signal</keyword>
<comment type="subunit">
    <text evidence="4">Component of the lipopolysaccharide transport and assembly complex. Interacts with LptE and LptA.</text>
</comment>
<dbReference type="eggNOG" id="COG1452">
    <property type="taxonomic scope" value="Bacteria"/>
</dbReference>
<dbReference type="PANTHER" id="PTHR30189:SF1">
    <property type="entry name" value="LPS-ASSEMBLY PROTEIN LPTD"/>
    <property type="match status" value="1"/>
</dbReference>
<evidence type="ECO:0000256" key="2">
    <source>
        <dbReference type="ARBA" id="ARBA00023136"/>
    </source>
</evidence>
<dbReference type="AlphaFoldDB" id="A0A081NGB3"/>
<feature type="domain" description="LptD C-terminal" evidence="6">
    <location>
        <begin position="396"/>
        <end position="856"/>
    </location>
</feature>
<dbReference type="EMBL" id="JOKH01000003">
    <property type="protein sequence ID" value="KEQ17486.1"/>
    <property type="molecule type" value="Genomic_DNA"/>
</dbReference>
<evidence type="ECO:0000313" key="8">
    <source>
        <dbReference type="Proteomes" id="UP000028073"/>
    </source>
</evidence>
<sequence length="948" mass="107871">MEKHPLPFKPKTLPLAIATVLLASQPAAKVYAESTLSPDDQWSCKASSDGSGWQCSVEPMQSGAMKRAPRPIAPAVTEATRKKTSSQTVTVATSNSRANLRKTLDWVPKSQLSEKEQKALDEETPWCIGDYSEPARPGKNFKGNPDAAPIVAESDESSYDQNEVATLTGNVSVRQGNRQLQSDTARMNRSTNYAEFEGNVVFREPGTLLVGDSGDMLLDTGRASIKNASYAMHEAHARGNSDEIIRNEDSTLVLDDASYTTCRPGDESWLLTGKNVTLDPNTGFGTARDAVIRVEGLPIFYAPYMYFPIDDRRQSGFLYPTIASDSDNGLDLTLPYYWNIAPNYDATITPRIMSKRGLLLENELRYMNESGEGEIGVSGLTNKDKLKDENPYYDQERWLANVRYNQRFSERWTAKLDYADASDKNYIKDFGTSLNLSSSAPLNQMVGTQYLGGNDYNNWTFNLNAHQFKNMSQTSDDPYNKLPQMVFSGHWQAGKQVQVNYLADYTQFSRSDDWRYVREIQHPDFNDPDIKESIYDDGYGIKRAEGGRVYGQAGISYPMQSIWGFLTPEVKVRSVNYSLSNLNQQEVMEDLRNSYINQTFNDSDFTKSPNTTATSFSLDSGLYFERFTDLFGTDFTHTLEPRAKYLYVPYVENQEYNPIFDTAALGFTYGSLWLDNRFSGYDRIGDANQLSLGVTTRLIEDDGFERMRFGIGQIIYFKDRRVYVASNLGQEGKPPIDVDENYDAMDERLRSELTDSTSPLASEFIYNFNRSMSLRQDFSWNTNENRLDNYGLYYRWQPEQRKTVNMGLRFRDQVDRYVQNKDGHNIRIGTNPDGSPIFETANNNLKQTDLSFAWPIPMTTSWVGLGRWQYDLTNKRNLESLAGIEYNSCCYQVRFFWRSWIETDDNIDHPDPKNGVFFQFILRGLGNITGSSGTEYLQGIQGYETREK</sequence>
<dbReference type="InterPro" id="IPR050218">
    <property type="entry name" value="LptD"/>
</dbReference>
<dbReference type="GO" id="GO:0015920">
    <property type="term" value="P:lipopolysaccharide transport"/>
    <property type="evidence" value="ECO:0007669"/>
    <property type="project" value="InterPro"/>
</dbReference>
<dbReference type="Pfam" id="PF04453">
    <property type="entry name" value="LptD"/>
    <property type="match status" value="1"/>
</dbReference>
<dbReference type="GO" id="GO:0043165">
    <property type="term" value="P:Gram-negative-bacterium-type cell outer membrane assembly"/>
    <property type="evidence" value="ECO:0007669"/>
    <property type="project" value="UniProtKB-UniRule"/>
</dbReference>
<comment type="caution">
    <text evidence="4">Lacks conserved residue(s) required for the propagation of feature annotation.</text>
</comment>
<comment type="caution">
    <text evidence="7">The sequence shown here is derived from an EMBL/GenBank/DDBJ whole genome shotgun (WGS) entry which is preliminary data.</text>
</comment>
<comment type="similarity">
    <text evidence="4">Belongs to the LptD family.</text>
</comment>
<evidence type="ECO:0000256" key="4">
    <source>
        <dbReference type="HAMAP-Rule" id="MF_01411"/>
    </source>
</evidence>
<dbReference type="Gene3D" id="2.60.450.10">
    <property type="entry name" value="Lipopolysaccharide (LPS) transport protein A like domain"/>
    <property type="match status" value="1"/>
</dbReference>
<dbReference type="HAMAP" id="MF_01411">
    <property type="entry name" value="LPS_assembly_LptD"/>
    <property type="match status" value="1"/>
</dbReference>
<keyword evidence="3 4" id="KW-0998">Cell outer membrane</keyword>
<dbReference type="OrthoDB" id="9760225at2"/>
<dbReference type="Pfam" id="PF03968">
    <property type="entry name" value="LptD_N"/>
    <property type="match status" value="1"/>
</dbReference>
<evidence type="ECO:0000256" key="1">
    <source>
        <dbReference type="ARBA" id="ARBA00022729"/>
    </source>
</evidence>
<evidence type="ECO:0000259" key="5">
    <source>
        <dbReference type="Pfam" id="PF03968"/>
    </source>
</evidence>
<comment type="function">
    <text evidence="4">Together with LptE, is involved in the assembly of lipopolysaccharide (LPS) at the surface of the outer membrane.</text>
</comment>
<dbReference type="STRING" id="1137799.GZ78_17130"/>
<comment type="subcellular location">
    <subcellularLocation>
        <location evidence="4">Cell outer membrane</location>
    </subcellularLocation>
</comment>
<dbReference type="RefSeq" id="WP_034837809.1">
    <property type="nucleotide sequence ID" value="NZ_JOKH01000003.1"/>
</dbReference>
<protein>
    <recommendedName>
        <fullName evidence="4">LPS-assembly protein LptD</fullName>
    </recommendedName>
</protein>